<feature type="non-terminal residue" evidence="2">
    <location>
        <position position="1"/>
    </location>
</feature>
<evidence type="ECO:0000313" key="3">
    <source>
        <dbReference type="Proteomes" id="UP001066276"/>
    </source>
</evidence>
<gene>
    <name evidence="2" type="ORF">NDU88_004603</name>
</gene>
<organism evidence="2 3">
    <name type="scientific">Pleurodeles waltl</name>
    <name type="common">Iberian ribbed newt</name>
    <dbReference type="NCBI Taxonomy" id="8319"/>
    <lineage>
        <taxon>Eukaryota</taxon>
        <taxon>Metazoa</taxon>
        <taxon>Chordata</taxon>
        <taxon>Craniata</taxon>
        <taxon>Vertebrata</taxon>
        <taxon>Euteleostomi</taxon>
        <taxon>Amphibia</taxon>
        <taxon>Batrachia</taxon>
        <taxon>Caudata</taxon>
        <taxon>Salamandroidea</taxon>
        <taxon>Salamandridae</taxon>
        <taxon>Pleurodelinae</taxon>
        <taxon>Pleurodeles</taxon>
    </lineage>
</organism>
<sequence>PGEHHSPVTSTGGSEKWGHTSRPTFTPRGLVQRVPKRRDRSSSVYSHVSSVS</sequence>
<comment type="caution">
    <text evidence="2">The sequence shown here is derived from an EMBL/GenBank/DDBJ whole genome shotgun (WGS) entry which is preliminary data.</text>
</comment>
<feature type="non-terminal residue" evidence="2">
    <location>
        <position position="52"/>
    </location>
</feature>
<proteinExistence type="predicted"/>
<protein>
    <submittedName>
        <fullName evidence="2">Uncharacterized protein</fullName>
    </submittedName>
</protein>
<dbReference type="EMBL" id="JANPWB010000003">
    <property type="protein sequence ID" value="KAJ1200782.1"/>
    <property type="molecule type" value="Genomic_DNA"/>
</dbReference>
<accession>A0AAV7VHK4</accession>
<keyword evidence="3" id="KW-1185">Reference proteome</keyword>
<evidence type="ECO:0000313" key="2">
    <source>
        <dbReference type="EMBL" id="KAJ1200782.1"/>
    </source>
</evidence>
<name>A0AAV7VHK4_PLEWA</name>
<reference evidence="2" key="1">
    <citation type="journal article" date="2022" name="bioRxiv">
        <title>Sequencing and chromosome-scale assembly of the giantPleurodeles waltlgenome.</title>
        <authorList>
            <person name="Brown T."/>
            <person name="Elewa A."/>
            <person name="Iarovenko S."/>
            <person name="Subramanian E."/>
            <person name="Araus A.J."/>
            <person name="Petzold A."/>
            <person name="Susuki M."/>
            <person name="Suzuki K.-i.T."/>
            <person name="Hayashi T."/>
            <person name="Toyoda A."/>
            <person name="Oliveira C."/>
            <person name="Osipova E."/>
            <person name="Leigh N.D."/>
            <person name="Simon A."/>
            <person name="Yun M.H."/>
        </authorList>
    </citation>
    <scope>NUCLEOTIDE SEQUENCE</scope>
    <source>
        <strain evidence="2">20211129_DDA</strain>
        <tissue evidence="2">Liver</tissue>
    </source>
</reference>
<dbReference type="Proteomes" id="UP001066276">
    <property type="component" value="Chromosome 2_1"/>
</dbReference>
<feature type="region of interest" description="Disordered" evidence="1">
    <location>
        <begin position="1"/>
        <end position="52"/>
    </location>
</feature>
<feature type="compositionally biased region" description="Low complexity" evidence="1">
    <location>
        <begin position="42"/>
        <end position="52"/>
    </location>
</feature>
<dbReference type="AlphaFoldDB" id="A0AAV7VHK4"/>
<evidence type="ECO:0000256" key="1">
    <source>
        <dbReference type="SAM" id="MobiDB-lite"/>
    </source>
</evidence>